<dbReference type="VEuPathDB" id="FungiDB:FOZG_04163"/>
<evidence type="ECO:0000313" key="2">
    <source>
        <dbReference type="EMBL" id="RKL13027.1"/>
    </source>
</evidence>
<protein>
    <submittedName>
        <fullName evidence="2">Uncharacterized protein</fullName>
    </submittedName>
</protein>
<dbReference type="AlphaFoldDB" id="A0A420R7M0"/>
<dbReference type="VEuPathDB" id="FungiDB:FOIG_03795"/>
<comment type="caution">
    <text evidence="2">The sequence shown here is derived from an EMBL/GenBank/DDBJ whole genome shotgun (WGS) entry which is preliminary data.</text>
</comment>
<dbReference type="Proteomes" id="UP000285860">
    <property type="component" value="Unassembled WGS sequence"/>
</dbReference>
<feature type="compositionally biased region" description="Low complexity" evidence="1">
    <location>
        <begin position="120"/>
        <end position="137"/>
    </location>
</feature>
<proteinExistence type="predicted"/>
<organism evidence="2 3">
    <name type="scientific">Fusarium oxysporum</name>
    <name type="common">Fusarium vascular wilt</name>
    <dbReference type="NCBI Taxonomy" id="5507"/>
    <lineage>
        <taxon>Eukaryota</taxon>
        <taxon>Fungi</taxon>
        <taxon>Dikarya</taxon>
        <taxon>Ascomycota</taxon>
        <taxon>Pezizomycotina</taxon>
        <taxon>Sordariomycetes</taxon>
        <taxon>Hypocreomycetidae</taxon>
        <taxon>Hypocreales</taxon>
        <taxon>Nectriaceae</taxon>
        <taxon>Fusarium</taxon>
        <taxon>Fusarium oxysporum species complex</taxon>
    </lineage>
</organism>
<dbReference type="OrthoDB" id="5105088at2759"/>
<dbReference type="VEuPathDB" id="FungiDB:FOMG_04252"/>
<feature type="region of interest" description="Disordered" evidence="1">
    <location>
        <begin position="73"/>
        <end position="142"/>
    </location>
</feature>
<name>A0A420R7M0_FUSOX</name>
<feature type="region of interest" description="Disordered" evidence="1">
    <location>
        <begin position="24"/>
        <end position="51"/>
    </location>
</feature>
<evidence type="ECO:0000256" key="1">
    <source>
        <dbReference type="SAM" id="MobiDB-lite"/>
    </source>
</evidence>
<accession>A0A420R7M0</accession>
<sequence length="166" mass="18612">MPFNNHRANVRGYLYAGGRGYVPPHIGRGRDRGQPQGFRNATPGPSYGQQGWEYEQPALYPQGYGRFPNNYPHYDGHYQRASQQPPPPAVTWHPKPPYLESPGAAVNNDIHLSMNDNYPQSQGLSASQSQSGSDGQGAYPNQAHNSVTFYKHHRNHYPKHSLTCLQ</sequence>
<feature type="compositionally biased region" description="Pro residues" evidence="1">
    <location>
        <begin position="84"/>
        <end position="99"/>
    </location>
</feature>
<dbReference type="VEuPathDB" id="FungiDB:FOC1_g10014630"/>
<dbReference type="VEuPathDB" id="FungiDB:FOC4_g10012473"/>
<dbReference type="VEuPathDB" id="FungiDB:HZS61_011926"/>
<dbReference type="EMBL" id="MRCY01000031">
    <property type="protein sequence ID" value="RKL13027.1"/>
    <property type="molecule type" value="Genomic_DNA"/>
</dbReference>
<evidence type="ECO:0000313" key="3">
    <source>
        <dbReference type="Proteomes" id="UP000285860"/>
    </source>
</evidence>
<gene>
    <name evidence="2" type="ORF">BFJ68_g7410</name>
</gene>
<reference evidence="2 3" key="1">
    <citation type="journal article" date="2018" name="Sci. Rep.">
        <title>Characterisation of pathogen-specific regions and novel effector candidates in Fusarium oxysporum f. sp. cepae.</title>
        <authorList>
            <person name="Armitage A.D."/>
            <person name="Taylor A."/>
            <person name="Sobczyk M.K."/>
            <person name="Baxter L."/>
            <person name="Greenfield B.P."/>
            <person name="Bates H.J."/>
            <person name="Wilson F."/>
            <person name="Jackson A.C."/>
            <person name="Ott S."/>
            <person name="Harrison R.J."/>
            <person name="Clarkson J.P."/>
        </authorList>
    </citation>
    <scope>NUCLEOTIDE SEQUENCE [LARGE SCALE GENOMIC DNA]</scope>
    <source>
        <strain evidence="2 3">Fo_A28</strain>
    </source>
</reference>
<dbReference type="VEuPathDB" id="FungiDB:FOXG_07581"/>